<dbReference type="AlphaFoldDB" id="A0A9D4ZA02"/>
<dbReference type="EMBL" id="JABFUD020000017">
    <property type="protein sequence ID" value="KAI5067239.1"/>
    <property type="molecule type" value="Genomic_DNA"/>
</dbReference>
<accession>A0A9D4ZA02</accession>
<evidence type="ECO:0000313" key="3">
    <source>
        <dbReference type="Proteomes" id="UP000886520"/>
    </source>
</evidence>
<evidence type="ECO:0000313" key="2">
    <source>
        <dbReference type="EMBL" id="KAI5067239.1"/>
    </source>
</evidence>
<feature type="signal peptide" evidence="1">
    <location>
        <begin position="1"/>
        <end position="28"/>
    </location>
</feature>
<evidence type="ECO:0000256" key="1">
    <source>
        <dbReference type="SAM" id="SignalP"/>
    </source>
</evidence>
<name>A0A9D4ZA02_ADICA</name>
<comment type="caution">
    <text evidence="2">The sequence shown here is derived from an EMBL/GenBank/DDBJ whole genome shotgun (WGS) entry which is preliminary data.</text>
</comment>
<feature type="chain" id="PRO_5039282963" evidence="1">
    <location>
        <begin position="29"/>
        <end position="232"/>
    </location>
</feature>
<gene>
    <name evidence="2" type="ORF">GOP47_0017767</name>
</gene>
<sequence length="232" mass="24821">MLSFAALICMGTAMVALSIAGAAGGLLADDVKQGTQRKDDVGFSIREEGCPAEDYAYPFQRGLTVSDWFGQHVSFTGNASDEGYMFTLTALSASAGENITLGTAFTITNSETQLKLGWQFSAWHQRVILSLVENSSMATKFHLVQACNVSLPCPDTTGARCKSYFLLRTGLSGFTGVGSVTDIWPQWIVPADAGSSGNIPLLLREGLYQRQYSSHCRSLASATPPCDGKDLP</sequence>
<protein>
    <submittedName>
        <fullName evidence="2">Uncharacterized protein</fullName>
    </submittedName>
</protein>
<reference evidence="2" key="1">
    <citation type="submission" date="2021-01" db="EMBL/GenBank/DDBJ databases">
        <title>Adiantum capillus-veneris genome.</title>
        <authorList>
            <person name="Fang Y."/>
            <person name="Liao Q."/>
        </authorList>
    </citation>
    <scope>NUCLEOTIDE SEQUENCE</scope>
    <source>
        <strain evidence="2">H3</strain>
        <tissue evidence="2">Leaf</tissue>
    </source>
</reference>
<keyword evidence="3" id="KW-1185">Reference proteome</keyword>
<organism evidence="2 3">
    <name type="scientific">Adiantum capillus-veneris</name>
    <name type="common">Maidenhair fern</name>
    <dbReference type="NCBI Taxonomy" id="13818"/>
    <lineage>
        <taxon>Eukaryota</taxon>
        <taxon>Viridiplantae</taxon>
        <taxon>Streptophyta</taxon>
        <taxon>Embryophyta</taxon>
        <taxon>Tracheophyta</taxon>
        <taxon>Polypodiopsida</taxon>
        <taxon>Polypodiidae</taxon>
        <taxon>Polypodiales</taxon>
        <taxon>Pteridineae</taxon>
        <taxon>Pteridaceae</taxon>
        <taxon>Vittarioideae</taxon>
        <taxon>Adiantum</taxon>
    </lineage>
</organism>
<keyword evidence="1" id="KW-0732">Signal</keyword>
<dbReference type="Proteomes" id="UP000886520">
    <property type="component" value="Chromosome 17"/>
</dbReference>
<proteinExistence type="predicted"/>